<dbReference type="InterPro" id="IPR001222">
    <property type="entry name" value="Znf_TFIIS"/>
</dbReference>
<keyword evidence="2" id="KW-0863">Zinc-finger</keyword>
<evidence type="ECO:0000313" key="5">
    <source>
        <dbReference type="EMBL" id="QHT91312.1"/>
    </source>
</evidence>
<dbReference type="SUPFAM" id="SSF57783">
    <property type="entry name" value="Zinc beta-ribbon"/>
    <property type="match status" value="1"/>
</dbReference>
<dbReference type="AlphaFoldDB" id="A0A6C0IEK2"/>
<dbReference type="PANTHER" id="PTHR11477">
    <property type="entry name" value="TRANSCRIPTION FACTOR S-II ZINC FINGER DOMAIN-CONTAINING PROTEIN"/>
    <property type="match status" value="1"/>
</dbReference>
<dbReference type="GO" id="GO:0008270">
    <property type="term" value="F:zinc ion binding"/>
    <property type="evidence" value="ECO:0007669"/>
    <property type="project" value="UniProtKB-KW"/>
</dbReference>
<evidence type="ECO:0000259" key="4">
    <source>
        <dbReference type="PROSITE" id="PS51133"/>
    </source>
</evidence>
<dbReference type="CDD" id="cd13749">
    <property type="entry name" value="Zn-ribbon_TFIIS"/>
    <property type="match status" value="1"/>
</dbReference>
<dbReference type="GO" id="GO:0006351">
    <property type="term" value="P:DNA-templated transcription"/>
    <property type="evidence" value="ECO:0007669"/>
    <property type="project" value="InterPro"/>
</dbReference>
<protein>
    <recommendedName>
        <fullName evidence="4">TFIIS-type domain-containing protein</fullName>
    </recommendedName>
</protein>
<dbReference type="PROSITE" id="PS00466">
    <property type="entry name" value="ZF_TFIIS_1"/>
    <property type="match status" value="1"/>
</dbReference>
<dbReference type="GO" id="GO:0003676">
    <property type="term" value="F:nucleic acid binding"/>
    <property type="evidence" value="ECO:0007669"/>
    <property type="project" value="InterPro"/>
</dbReference>
<sequence length="368" mass="42940">MSSFPILLLTQKAEVKQGKLSCDSVTLDVIQKYFKKKTEVDMIGTYLYKGLTLFLFGYTKGKAGNENKHELPPPHDATLVFGDIVIIASKDPNSFTTPVPFKVEDYEQFYSKAFGGFDDIDEDDEYEEEEEEEVEDVADEEDKNILEDDVETDHQSYVSEVEEVIEVKKEKVSKKKVINDITILSIHPDKQLKESDEKGEIRMKMIDSIKSVLKDLDLNEIIELEQEIYKKTLLDSESKHIIKDWSVKLFNTLYLSNIRKIVGNLDPTSYVYNKELLKRYKNKEVTLEEICSMDYYSLYESKWKEAIERQKMIEKIQLEGNKSLATEQFLCTKCFKRECTYYEMQTRSADEPMTVFITCLNCGKNWRQ</sequence>
<keyword evidence="3" id="KW-0862">Zinc</keyword>
<feature type="domain" description="TFIIS-type" evidence="4">
    <location>
        <begin position="327"/>
        <end position="367"/>
    </location>
</feature>
<dbReference type="SMART" id="SM00440">
    <property type="entry name" value="ZnF_C2C2"/>
    <property type="match status" value="1"/>
</dbReference>
<dbReference type="Gene3D" id="2.20.25.10">
    <property type="match status" value="1"/>
</dbReference>
<proteinExistence type="predicted"/>
<evidence type="ECO:0000256" key="3">
    <source>
        <dbReference type="ARBA" id="ARBA00022833"/>
    </source>
</evidence>
<evidence type="ECO:0000256" key="2">
    <source>
        <dbReference type="ARBA" id="ARBA00022771"/>
    </source>
</evidence>
<name>A0A6C0IEK2_9ZZZZ</name>
<evidence type="ECO:0000256" key="1">
    <source>
        <dbReference type="ARBA" id="ARBA00022723"/>
    </source>
</evidence>
<accession>A0A6C0IEK2</accession>
<dbReference type="Pfam" id="PF01096">
    <property type="entry name" value="Zn_ribbon_TFIIS"/>
    <property type="match status" value="1"/>
</dbReference>
<organism evidence="5">
    <name type="scientific">viral metagenome</name>
    <dbReference type="NCBI Taxonomy" id="1070528"/>
    <lineage>
        <taxon>unclassified sequences</taxon>
        <taxon>metagenomes</taxon>
        <taxon>organismal metagenomes</taxon>
    </lineage>
</organism>
<keyword evidence="1" id="KW-0479">Metal-binding</keyword>
<dbReference type="PROSITE" id="PS51133">
    <property type="entry name" value="ZF_TFIIS_2"/>
    <property type="match status" value="1"/>
</dbReference>
<reference evidence="5" key="1">
    <citation type="journal article" date="2020" name="Nature">
        <title>Giant virus diversity and host interactions through global metagenomics.</title>
        <authorList>
            <person name="Schulz F."/>
            <person name="Roux S."/>
            <person name="Paez-Espino D."/>
            <person name="Jungbluth S."/>
            <person name="Walsh D.A."/>
            <person name="Denef V.J."/>
            <person name="McMahon K.D."/>
            <person name="Konstantinidis K.T."/>
            <person name="Eloe-Fadrosh E.A."/>
            <person name="Kyrpides N.C."/>
            <person name="Woyke T."/>
        </authorList>
    </citation>
    <scope>NUCLEOTIDE SEQUENCE</scope>
    <source>
        <strain evidence="5">GVMAG-M-3300023184-77</strain>
    </source>
</reference>
<dbReference type="EMBL" id="MN740165">
    <property type="protein sequence ID" value="QHT91312.1"/>
    <property type="molecule type" value="Genomic_DNA"/>
</dbReference>
<dbReference type="GO" id="GO:0005634">
    <property type="term" value="C:nucleus"/>
    <property type="evidence" value="ECO:0007669"/>
    <property type="project" value="TreeGrafter"/>
</dbReference>
<dbReference type="PANTHER" id="PTHR11477:SF0">
    <property type="entry name" value="IP08861P-RELATED"/>
    <property type="match status" value="1"/>
</dbReference>